<keyword evidence="4 12" id="KW-0548">Nucleotidyltransferase</keyword>
<keyword evidence="12" id="KW-0413">Isomerase</keyword>
<dbReference type="GO" id="GO:0009298">
    <property type="term" value="P:GDP-mannose biosynthetic process"/>
    <property type="evidence" value="ECO:0007669"/>
    <property type="project" value="TreeGrafter"/>
</dbReference>
<comment type="catalytic activity">
    <reaction evidence="7">
        <text>alpha-D-mannose 1-phosphate + GTP + H(+) = GDP-alpha-D-mannose + diphosphate</text>
        <dbReference type="Rhea" id="RHEA:15229"/>
        <dbReference type="ChEBI" id="CHEBI:15378"/>
        <dbReference type="ChEBI" id="CHEBI:33019"/>
        <dbReference type="ChEBI" id="CHEBI:37565"/>
        <dbReference type="ChEBI" id="CHEBI:57527"/>
        <dbReference type="ChEBI" id="CHEBI:58409"/>
        <dbReference type="EC" id="2.7.7.13"/>
    </reaction>
</comment>
<proteinExistence type="inferred from homology"/>
<dbReference type="EC" id="2.7.7.13" evidence="2"/>
<evidence type="ECO:0000256" key="8">
    <source>
        <dbReference type="RuleBase" id="RU004190"/>
    </source>
</evidence>
<dbReference type="CDD" id="cd02509">
    <property type="entry name" value="GDP-M1P_Guanylyltransferase"/>
    <property type="match status" value="1"/>
</dbReference>
<feature type="domain" description="MannoseP isomerase/GMP-like beta-helix" evidence="11">
    <location>
        <begin position="302"/>
        <end position="350"/>
    </location>
</feature>
<dbReference type="SUPFAM" id="SSF51182">
    <property type="entry name" value="RmlC-like cupins"/>
    <property type="match status" value="1"/>
</dbReference>
<dbReference type="GO" id="GO:0000271">
    <property type="term" value="P:polysaccharide biosynthetic process"/>
    <property type="evidence" value="ECO:0007669"/>
    <property type="project" value="InterPro"/>
</dbReference>
<organism evidence="12 13">
    <name type="scientific">Methylotenera mobilis (strain JLW8 / ATCC BAA-1282 / DSM 17540)</name>
    <dbReference type="NCBI Taxonomy" id="583345"/>
    <lineage>
        <taxon>Bacteria</taxon>
        <taxon>Pseudomonadati</taxon>
        <taxon>Pseudomonadota</taxon>
        <taxon>Betaproteobacteria</taxon>
        <taxon>Nitrosomonadales</taxon>
        <taxon>Methylophilaceae</taxon>
        <taxon>Methylotenera</taxon>
    </lineage>
</organism>
<evidence type="ECO:0000313" key="12">
    <source>
        <dbReference type="EMBL" id="ACT48687.1"/>
    </source>
</evidence>
<dbReference type="FunFam" id="3.90.550.10:FF:000046">
    <property type="entry name" value="Mannose-1-phosphate guanylyltransferase (GDP)"/>
    <property type="match status" value="1"/>
</dbReference>
<dbReference type="Gene3D" id="3.90.550.10">
    <property type="entry name" value="Spore Coat Polysaccharide Biosynthesis Protein SpsA, Chain A"/>
    <property type="match status" value="1"/>
</dbReference>
<dbReference type="InterPro" id="IPR054566">
    <property type="entry name" value="ManC/GMP-like_b-helix"/>
</dbReference>
<dbReference type="Gene3D" id="2.60.120.10">
    <property type="entry name" value="Jelly Rolls"/>
    <property type="match status" value="1"/>
</dbReference>
<comment type="similarity">
    <text evidence="1 8">Belongs to the mannose-6-phosphate isomerase type 2 family.</text>
</comment>
<dbReference type="InterPro" id="IPR049577">
    <property type="entry name" value="GMPP_N"/>
</dbReference>
<dbReference type="Pfam" id="PF01050">
    <property type="entry name" value="MannoseP_isomer"/>
    <property type="match status" value="1"/>
</dbReference>
<dbReference type="InterPro" id="IPR006375">
    <property type="entry name" value="Man1P_GuaTrfase/Man6P_Isoase"/>
</dbReference>
<dbReference type="GO" id="GO:0004475">
    <property type="term" value="F:mannose-1-phosphate guanylyltransferase (GTP) activity"/>
    <property type="evidence" value="ECO:0007669"/>
    <property type="project" value="UniProtKB-EC"/>
</dbReference>
<dbReference type="HOGENOM" id="CLU_035527_1_0_4"/>
<evidence type="ECO:0000256" key="7">
    <source>
        <dbReference type="ARBA" id="ARBA00047343"/>
    </source>
</evidence>
<dbReference type="RefSeq" id="WP_015832722.1">
    <property type="nucleotide sequence ID" value="NC_012968.1"/>
</dbReference>
<reference evidence="12 13" key="2">
    <citation type="journal article" date="2011" name="J. Bacteriol.">
        <title>Genomes of three methylotrophs from a single niche uncover genetic and metabolic divergence of Methylophilaceae.</title>
        <authorList>
            <person name="Lapidus A."/>
            <person name="Clum A."/>
            <person name="Labutti K."/>
            <person name="Kaluzhnaya M.G."/>
            <person name="Lim S."/>
            <person name="Beck D.A."/>
            <person name="Glavina Del Rio T."/>
            <person name="Nolan M."/>
            <person name="Mavromatis K."/>
            <person name="Huntemann M."/>
            <person name="Lucas S."/>
            <person name="Lidstrom M.E."/>
            <person name="Ivanova N."/>
            <person name="Chistoserdova L."/>
        </authorList>
    </citation>
    <scope>NUCLEOTIDE SEQUENCE [LARGE SCALE GENOMIC DNA]</scope>
    <source>
        <strain evidence="13">JLW8 / ATCC BAA-1282 / DSM 17540</strain>
    </source>
</reference>
<dbReference type="CDD" id="cd02213">
    <property type="entry name" value="cupin_PMI_typeII_C"/>
    <property type="match status" value="1"/>
</dbReference>
<dbReference type="Pfam" id="PF00483">
    <property type="entry name" value="NTP_transferase"/>
    <property type="match status" value="1"/>
</dbReference>
<dbReference type="eggNOG" id="COG0836">
    <property type="taxonomic scope" value="Bacteria"/>
</dbReference>
<keyword evidence="5" id="KW-0547">Nucleotide-binding</keyword>
<dbReference type="Proteomes" id="UP000002742">
    <property type="component" value="Chromosome"/>
</dbReference>
<dbReference type="NCBIfam" id="TIGR01479">
    <property type="entry name" value="GMP_PMI"/>
    <property type="match status" value="1"/>
</dbReference>
<keyword evidence="6" id="KW-0342">GTP-binding</keyword>
<dbReference type="InterPro" id="IPR029044">
    <property type="entry name" value="Nucleotide-diphossugar_trans"/>
</dbReference>
<dbReference type="GO" id="GO:0016853">
    <property type="term" value="F:isomerase activity"/>
    <property type="evidence" value="ECO:0007669"/>
    <property type="project" value="UniProtKB-KW"/>
</dbReference>
<dbReference type="EMBL" id="CP001672">
    <property type="protein sequence ID" value="ACT48687.1"/>
    <property type="molecule type" value="Genomic_DNA"/>
</dbReference>
<dbReference type="InterPro" id="IPR001538">
    <property type="entry name" value="Man6P_isomerase-2_C"/>
</dbReference>
<dbReference type="FunFam" id="2.60.120.10:FF:000032">
    <property type="entry name" value="Mannose-1-phosphate guanylyltransferase/mannose-6-phosphate isomerase"/>
    <property type="match status" value="1"/>
</dbReference>
<keyword evidence="3 12" id="KW-0808">Transferase</keyword>
<feature type="domain" description="Mannose-6-phosphate isomerase type II C-terminal" evidence="10">
    <location>
        <begin position="353"/>
        <end position="468"/>
    </location>
</feature>
<dbReference type="eggNOG" id="COG0662">
    <property type="taxonomic scope" value="Bacteria"/>
</dbReference>
<dbReference type="SUPFAM" id="SSF53448">
    <property type="entry name" value="Nucleotide-diphospho-sugar transferases"/>
    <property type="match status" value="1"/>
</dbReference>
<dbReference type="PANTHER" id="PTHR46390">
    <property type="entry name" value="MANNOSE-1-PHOSPHATE GUANYLYLTRANSFERASE"/>
    <property type="match status" value="1"/>
</dbReference>
<dbReference type="STRING" id="583345.Mmol_1783"/>
<name>C6WXN8_METML</name>
<evidence type="ECO:0000256" key="1">
    <source>
        <dbReference type="ARBA" id="ARBA00006115"/>
    </source>
</evidence>
<evidence type="ECO:0000313" key="13">
    <source>
        <dbReference type="Proteomes" id="UP000002742"/>
    </source>
</evidence>
<dbReference type="PANTHER" id="PTHR46390:SF1">
    <property type="entry name" value="MANNOSE-1-PHOSPHATE GUANYLYLTRANSFERASE"/>
    <property type="match status" value="1"/>
</dbReference>
<gene>
    <name evidence="12" type="ordered locus">Mmol_1783</name>
</gene>
<evidence type="ECO:0000256" key="2">
    <source>
        <dbReference type="ARBA" id="ARBA00012387"/>
    </source>
</evidence>
<sequence>MTKIIPVILSGGAGTRLWPLSRAALPKQLLPLLSEHSMLQETILRLADWPEVLAPMVVCGNDHRFLVAEQLREIQVLPHSIMLEPVGRNTAPAIAVAAYGVEEGAEDALMLVLPADHVIRDVKAFHLAVQVAAKAAAQGRLVTFGIQPSSPETGYGYIKKGDTDRVAEGSFTVQKFVEKPNRDVAEGYVASGDYFWNSGMFLFKPSAYLAELARLRPDIADITKQSFEGSYRDLDFCRLEEKSFMQCPSDSIDYAVMENTHLAALVPVDMGWNDVGSWTALWEVQSQDEAGNALRGDVYVDDVKRSLVRAEGRIVAAIGVEDLVIIETSDAVLVAHKDRAQDVKKIVDHLKRNGRSEHEVHARVYRPWGSYEGVDIGERFQVKRIIVNPGSKLSLQMHHHRAEHWVVVSGTALVTRDGKTEMLSENQSTYIPIGVTHRLENPGKLPLHLIEIQSGSYLGEDDIVRYEDTYGRS</sequence>
<evidence type="ECO:0000256" key="3">
    <source>
        <dbReference type="ARBA" id="ARBA00022679"/>
    </source>
</evidence>
<dbReference type="InterPro" id="IPR014710">
    <property type="entry name" value="RmlC-like_jellyroll"/>
</dbReference>
<dbReference type="KEGG" id="mmb:Mmol_1783"/>
<evidence type="ECO:0000256" key="4">
    <source>
        <dbReference type="ARBA" id="ARBA00022695"/>
    </source>
</evidence>
<accession>C6WXN8</accession>
<protein>
    <recommendedName>
        <fullName evidence="2">mannose-1-phosphate guanylyltransferase</fullName>
        <ecNumber evidence="2">2.7.7.13</ecNumber>
    </recommendedName>
</protein>
<evidence type="ECO:0000256" key="6">
    <source>
        <dbReference type="ARBA" id="ARBA00023134"/>
    </source>
</evidence>
<reference evidence="13" key="1">
    <citation type="submission" date="2009-07" db="EMBL/GenBank/DDBJ databases">
        <title>Complete sequence of Methylotenera mobilis JLW8.</title>
        <authorList>
            <consortium name="US DOE Joint Genome Institute"/>
            <person name="Lucas S."/>
            <person name="Copeland A."/>
            <person name="Lapidus A."/>
            <person name="Glavina del Rio T."/>
            <person name="Tice H."/>
            <person name="Bruce D."/>
            <person name="Goodwin L."/>
            <person name="Pitluck S."/>
            <person name="LaButti K.M."/>
            <person name="Clum A."/>
            <person name="Larimer F."/>
            <person name="Land M."/>
            <person name="Hauser L."/>
            <person name="Kyrpides N."/>
            <person name="Mikhailova N."/>
            <person name="Kayluzhnaya M."/>
            <person name="Chistoserdova L."/>
        </authorList>
    </citation>
    <scope>NUCLEOTIDE SEQUENCE [LARGE SCALE GENOMIC DNA]</scope>
    <source>
        <strain evidence="13">JLW8 / ATCC BAA-1282 / DSM 17540</strain>
    </source>
</reference>
<evidence type="ECO:0000259" key="11">
    <source>
        <dbReference type="Pfam" id="PF22640"/>
    </source>
</evidence>
<dbReference type="InterPro" id="IPR011051">
    <property type="entry name" value="RmlC_Cupin_sf"/>
</dbReference>
<dbReference type="InterPro" id="IPR005835">
    <property type="entry name" value="NTP_transferase_dom"/>
</dbReference>
<dbReference type="OrthoDB" id="9806359at2"/>
<evidence type="ECO:0000256" key="5">
    <source>
        <dbReference type="ARBA" id="ARBA00022741"/>
    </source>
</evidence>
<dbReference type="Pfam" id="PF22640">
    <property type="entry name" value="ManC_GMP_beta-helix"/>
    <property type="match status" value="1"/>
</dbReference>
<dbReference type="InterPro" id="IPR051161">
    <property type="entry name" value="Mannose-6P_isomerase_type2"/>
</dbReference>
<feature type="domain" description="Nucleotidyl transferase" evidence="9">
    <location>
        <begin position="6"/>
        <end position="289"/>
    </location>
</feature>
<keyword evidence="13" id="KW-1185">Reference proteome</keyword>
<dbReference type="GO" id="GO:0005525">
    <property type="term" value="F:GTP binding"/>
    <property type="evidence" value="ECO:0007669"/>
    <property type="project" value="UniProtKB-KW"/>
</dbReference>
<dbReference type="AlphaFoldDB" id="C6WXN8"/>
<evidence type="ECO:0000259" key="9">
    <source>
        <dbReference type="Pfam" id="PF00483"/>
    </source>
</evidence>
<evidence type="ECO:0000259" key="10">
    <source>
        <dbReference type="Pfam" id="PF01050"/>
    </source>
</evidence>